<name>A0A2S5R814_9PROT</name>
<dbReference type="Proteomes" id="UP000239425">
    <property type="component" value="Unassembled WGS sequence"/>
</dbReference>
<comment type="caution">
    <text evidence="1">The sequence shown here is derived from an EMBL/GenBank/DDBJ whole genome shotgun (WGS) entry which is preliminary data.</text>
</comment>
<dbReference type="EMBL" id="PHHC01000102">
    <property type="protein sequence ID" value="PPE03440.1"/>
    <property type="molecule type" value="Genomic_DNA"/>
</dbReference>
<protein>
    <submittedName>
        <fullName evidence="1">Uncharacterized protein</fullName>
    </submittedName>
</protein>
<dbReference type="AlphaFoldDB" id="A0A2S5R814"/>
<organism evidence="1 2">
    <name type="scientific">Holospora curviuscula</name>
    <dbReference type="NCBI Taxonomy" id="1082868"/>
    <lineage>
        <taxon>Bacteria</taxon>
        <taxon>Pseudomonadati</taxon>
        <taxon>Pseudomonadota</taxon>
        <taxon>Alphaproteobacteria</taxon>
        <taxon>Holosporales</taxon>
        <taxon>Holosporaceae</taxon>
        <taxon>Holospora</taxon>
    </lineage>
</organism>
<proteinExistence type="predicted"/>
<keyword evidence="2" id="KW-1185">Reference proteome</keyword>
<sequence>MPLEQMFTASLNRKDLIYTPRFNEDETLNLKTKILMR</sequence>
<gene>
    <name evidence="1" type="ORF">HCUR_01109</name>
</gene>
<evidence type="ECO:0000313" key="1">
    <source>
        <dbReference type="EMBL" id="PPE03440.1"/>
    </source>
</evidence>
<accession>A0A2S5R814</accession>
<reference evidence="1 2" key="1">
    <citation type="submission" date="2017-11" db="EMBL/GenBank/DDBJ databases">
        <title>Comparative genomic analysis of Holospora spp., intranuclear symbionts of paramecia.</title>
        <authorList>
            <person name="Garushyants S.K."/>
            <person name="Beliavskaya A."/>
            <person name="Malko D.B."/>
            <person name="Logacheva M.D."/>
            <person name="Rautian M.S."/>
            <person name="Gelfand M.S."/>
        </authorList>
    </citation>
    <scope>NUCLEOTIDE SEQUENCE [LARGE SCALE GENOMIC DNA]</scope>
    <source>
        <strain evidence="2">02AZ16</strain>
    </source>
</reference>
<evidence type="ECO:0000313" key="2">
    <source>
        <dbReference type="Proteomes" id="UP000239425"/>
    </source>
</evidence>